<evidence type="ECO:0000313" key="11">
    <source>
        <dbReference type="Ensembl" id="ENSOTSP00005041534.2"/>
    </source>
</evidence>
<dbReference type="GO" id="GO:0005524">
    <property type="term" value="F:ATP binding"/>
    <property type="evidence" value="ECO:0007669"/>
    <property type="project" value="UniProtKB-KW"/>
</dbReference>
<dbReference type="SMART" id="SM00490">
    <property type="entry name" value="HELICc"/>
    <property type="match status" value="1"/>
</dbReference>
<feature type="domain" description="Helicase C-terminal" evidence="10">
    <location>
        <begin position="327"/>
        <end position="474"/>
    </location>
</feature>
<dbReference type="Pfam" id="PF00176">
    <property type="entry name" value="SNF2-rel_dom"/>
    <property type="match status" value="1"/>
</dbReference>
<keyword evidence="6" id="KW-0175">Coiled coil</keyword>
<evidence type="ECO:0000259" key="10">
    <source>
        <dbReference type="PROSITE" id="PS51194"/>
    </source>
</evidence>
<dbReference type="Gene3D" id="3.40.50.10810">
    <property type="entry name" value="Tandem AAA-ATPase domain"/>
    <property type="match status" value="1"/>
</dbReference>
<dbReference type="PROSITE" id="PS51192">
    <property type="entry name" value="HELICASE_ATP_BIND_1"/>
    <property type="match status" value="1"/>
</dbReference>
<evidence type="ECO:0000256" key="5">
    <source>
        <dbReference type="ARBA" id="ARBA00022840"/>
    </source>
</evidence>
<dbReference type="GeneTree" id="ENSGT00940000159402"/>
<dbReference type="InterPro" id="IPR000330">
    <property type="entry name" value="SNF2_N"/>
</dbReference>
<dbReference type="CDD" id="cd03331">
    <property type="entry name" value="Macro_Poa1p-like_SNF2"/>
    <property type="match status" value="1"/>
</dbReference>
<dbReference type="Pfam" id="PF00271">
    <property type="entry name" value="Helicase_C"/>
    <property type="match status" value="1"/>
</dbReference>
<dbReference type="FunFam" id="3.40.50.10810:FF:000037">
    <property type="entry name" value="chromodomain-helicase-DNA-binding protein 1-like isoform X1"/>
    <property type="match status" value="1"/>
</dbReference>
<evidence type="ECO:0000256" key="2">
    <source>
        <dbReference type="ARBA" id="ARBA00007025"/>
    </source>
</evidence>
<dbReference type="InterPro" id="IPR038718">
    <property type="entry name" value="SNF2-like_sf"/>
</dbReference>
<dbReference type="Proteomes" id="UP000694402">
    <property type="component" value="Unassembled WGS sequence"/>
</dbReference>
<dbReference type="InterPro" id="IPR031053">
    <property type="entry name" value="ALC1"/>
</dbReference>
<gene>
    <name evidence="11" type="primary">CHD1L</name>
</gene>
<dbReference type="Gene3D" id="3.40.220.10">
    <property type="entry name" value="Leucine Aminopeptidase, subunit E, domain 1"/>
    <property type="match status" value="1"/>
</dbReference>
<dbReference type="InterPro" id="IPR043472">
    <property type="entry name" value="Macro_dom-like"/>
</dbReference>
<evidence type="ECO:0000313" key="12">
    <source>
        <dbReference type="Proteomes" id="UP000694402"/>
    </source>
</evidence>
<protein>
    <recommendedName>
        <fullName evidence="13">Chromodomain-helicase-DNA-binding protein 1-like</fullName>
    </recommendedName>
</protein>
<evidence type="ECO:0008006" key="13">
    <source>
        <dbReference type="Google" id="ProtNLM"/>
    </source>
</evidence>
<comment type="subcellular location">
    <subcellularLocation>
        <location evidence="1">Nucleus</location>
    </subcellularLocation>
</comment>
<evidence type="ECO:0000259" key="9">
    <source>
        <dbReference type="PROSITE" id="PS51192"/>
    </source>
</evidence>
<evidence type="ECO:0000256" key="3">
    <source>
        <dbReference type="ARBA" id="ARBA00022741"/>
    </source>
</evidence>
<dbReference type="GO" id="GO:0005634">
    <property type="term" value="C:nucleus"/>
    <property type="evidence" value="ECO:0007669"/>
    <property type="project" value="UniProtKB-SubCell"/>
</dbReference>
<sequence length="761" mass="86429">MNGIRLRLASSQSMLLLPSGIQLRAYQLDGVQWLTQCLANQQGCILGDEMGLGKTCQTISLLLYMRGALRQDGPFLVLSPLSVMDNWRSEMECLSPCLKVLCYYGDKDKRAELQRDMNNTHYHVLLTTYELCIKDASFLKRRKWKVLVVDEAHRLKNHNSLLHKILMEFSLDFRVLLTGTPIQNNLTELYSLLSFIQPSLFPTDQTEDFTSTYNQVQTQPTLASDLQRVLQPFLLRRVKAEVAADLPMKTEILMYHGLSALQKRYYKAILMKDPYAFGNEQGNKTRLLNILMQLRKCVDHPYLFDGVEPEPFEMGEHLIQASGKLCLLDSMLAYLHQGGHHILLFSQMTRMLDILQDYMEYRGYRYERLDGSVRGEERNLAIKNFSSKDVFVFLLSTKAGGVGMNLTAADTVIFIDSDFNPQNDLQAAARCHRIGQTRAVKVIRLLGRDTVEEIVYSRASSKLSLTNTVIEEGRFSLLNHNHSAAAGLQVSNPGNTPKRKALTETDLKEREEAAAKRARVQEDKRRRLQENKHRKKMAWWESSGYRSLCLPSVESEEEEEADDLSVTSTDSEHSAISYVLGDVTHPYANQEDAIIVHCVDDSGRWGRGGLFTALENRSDAPCKQYELAGKMKDLELGSVLLFPVDDKQSRLDGQDQVALIVAQQRARDNSLSGIHLSALEEGLQKIYRVAKTNKASVHLPRIGHSTRGFNWYGTERLIRKHLASRGVHTSMYPFYSFTNTPPCILSTPLLTHLHVSFLLLY</sequence>
<dbReference type="InterPro" id="IPR001650">
    <property type="entry name" value="Helicase_C-like"/>
</dbReference>
<dbReference type="SMART" id="SM00487">
    <property type="entry name" value="DEXDc"/>
    <property type="match status" value="1"/>
</dbReference>
<dbReference type="InterPro" id="IPR014001">
    <property type="entry name" value="Helicase_ATP-bd"/>
</dbReference>
<dbReference type="SUPFAM" id="SSF52949">
    <property type="entry name" value="Macro domain-like"/>
    <property type="match status" value="1"/>
</dbReference>
<dbReference type="GO" id="GO:0006338">
    <property type="term" value="P:chromatin remodeling"/>
    <property type="evidence" value="ECO:0007669"/>
    <property type="project" value="InterPro"/>
</dbReference>
<reference evidence="11" key="2">
    <citation type="submission" date="2025-09" db="UniProtKB">
        <authorList>
            <consortium name="Ensembl"/>
        </authorList>
    </citation>
    <scope>IDENTIFICATION</scope>
</reference>
<dbReference type="Gene3D" id="3.40.50.300">
    <property type="entry name" value="P-loop containing nucleotide triphosphate hydrolases"/>
    <property type="match status" value="1"/>
</dbReference>
<name>A0A8C8G0I4_ONCTS</name>
<dbReference type="Ensembl" id="ENSOTST00005045191.2">
    <property type="protein sequence ID" value="ENSOTSP00005041534.2"/>
    <property type="gene ID" value="ENSOTSG00005019904.2"/>
</dbReference>
<accession>A0A8C8G0I4</accession>
<dbReference type="CDD" id="cd18793">
    <property type="entry name" value="SF2_C_SNF"/>
    <property type="match status" value="1"/>
</dbReference>
<proteinExistence type="inferred from homology"/>
<dbReference type="InterPro" id="IPR049730">
    <property type="entry name" value="SNF2/RAD54-like_C"/>
</dbReference>
<evidence type="ECO:0000256" key="6">
    <source>
        <dbReference type="ARBA" id="ARBA00023054"/>
    </source>
</evidence>
<feature type="domain" description="Helicase ATP-binding" evidence="9">
    <location>
        <begin position="35"/>
        <end position="199"/>
    </location>
</feature>
<dbReference type="InterPro" id="IPR002589">
    <property type="entry name" value="Macro_dom"/>
</dbReference>
<organism evidence="11 12">
    <name type="scientific">Oncorhynchus tshawytscha</name>
    <name type="common">Chinook salmon</name>
    <name type="synonym">Salmo tshawytscha</name>
    <dbReference type="NCBI Taxonomy" id="74940"/>
    <lineage>
        <taxon>Eukaryota</taxon>
        <taxon>Metazoa</taxon>
        <taxon>Chordata</taxon>
        <taxon>Craniata</taxon>
        <taxon>Vertebrata</taxon>
        <taxon>Euteleostomi</taxon>
        <taxon>Actinopterygii</taxon>
        <taxon>Neopterygii</taxon>
        <taxon>Teleostei</taxon>
        <taxon>Protacanthopterygii</taxon>
        <taxon>Salmoniformes</taxon>
        <taxon>Salmonidae</taxon>
        <taxon>Salmoninae</taxon>
        <taxon>Oncorhynchus</taxon>
    </lineage>
</organism>
<feature type="domain" description="Macro" evidence="8">
    <location>
        <begin position="563"/>
        <end position="761"/>
    </location>
</feature>
<dbReference type="PROSITE" id="PS51154">
    <property type="entry name" value="MACRO"/>
    <property type="match status" value="1"/>
</dbReference>
<dbReference type="FunFam" id="3.40.50.300:FF:000607">
    <property type="entry name" value="chromodomain-helicase-DNA-binding protein 1-like isoform X1"/>
    <property type="match status" value="1"/>
</dbReference>
<keyword evidence="3" id="KW-0547">Nucleotide-binding</keyword>
<dbReference type="GO" id="GO:0006281">
    <property type="term" value="P:DNA repair"/>
    <property type="evidence" value="ECO:0007669"/>
    <property type="project" value="InterPro"/>
</dbReference>
<evidence type="ECO:0000256" key="1">
    <source>
        <dbReference type="ARBA" id="ARBA00004123"/>
    </source>
</evidence>
<keyword evidence="4" id="KW-0378">Hydrolase</keyword>
<keyword evidence="7" id="KW-0539">Nucleus</keyword>
<dbReference type="AlphaFoldDB" id="A0A8C8G0I4"/>
<dbReference type="GO" id="GO:0016787">
    <property type="term" value="F:hydrolase activity"/>
    <property type="evidence" value="ECO:0007669"/>
    <property type="project" value="UniProtKB-KW"/>
</dbReference>
<keyword evidence="12" id="KW-1185">Reference proteome</keyword>
<reference evidence="11" key="1">
    <citation type="submission" date="2025-08" db="UniProtKB">
        <authorList>
            <consortium name="Ensembl"/>
        </authorList>
    </citation>
    <scope>IDENTIFICATION</scope>
</reference>
<dbReference type="GO" id="GO:0003678">
    <property type="term" value="F:DNA helicase activity"/>
    <property type="evidence" value="ECO:0007669"/>
    <property type="project" value="InterPro"/>
</dbReference>
<evidence type="ECO:0000256" key="4">
    <source>
        <dbReference type="ARBA" id="ARBA00022801"/>
    </source>
</evidence>
<dbReference type="PROSITE" id="PS51194">
    <property type="entry name" value="HELICASE_CTER"/>
    <property type="match status" value="1"/>
</dbReference>
<keyword evidence="5" id="KW-0067">ATP-binding</keyword>
<dbReference type="SUPFAM" id="SSF52540">
    <property type="entry name" value="P-loop containing nucleoside triphosphate hydrolases"/>
    <property type="match status" value="2"/>
</dbReference>
<dbReference type="InterPro" id="IPR027417">
    <property type="entry name" value="P-loop_NTPase"/>
</dbReference>
<comment type="similarity">
    <text evidence="2">Belongs to the SNF2/RAD54 helicase family.</text>
</comment>
<evidence type="ECO:0000256" key="7">
    <source>
        <dbReference type="ARBA" id="ARBA00023242"/>
    </source>
</evidence>
<evidence type="ECO:0000259" key="8">
    <source>
        <dbReference type="PROSITE" id="PS51154"/>
    </source>
</evidence>
<dbReference type="PANTHER" id="PTHR47157">
    <property type="entry name" value="CHROMODOMAIN-HELICASE-DNA-BINDING PROTEIN 1-LIKE"/>
    <property type="match status" value="1"/>
</dbReference>
<dbReference type="PANTHER" id="PTHR47157:SF1">
    <property type="entry name" value="CHROMODOMAIN-HELICASE-DNA-BINDING PROTEIN 1-LIKE"/>
    <property type="match status" value="1"/>
</dbReference>